<dbReference type="InterPro" id="IPR033738">
    <property type="entry name" value="AsnB_N"/>
</dbReference>
<dbReference type="InterPro" id="IPR029055">
    <property type="entry name" value="Ntn_hydrolases_N"/>
</dbReference>
<dbReference type="InterPro" id="IPR017932">
    <property type="entry name" value="GATase_2_dom"/>
</dbReference>
<evidence type="ECO:0000256" key="6">
    <source>
        <dbReference type="ARBA" id="ARBA00022962"/>
    </source>
</evidence>
<dbReference type="GO" id="GO:0006529">
    <property type="term" value="P:asparagine biosynthetic process"/>
    <property type="evidence" value="ECO:0007669"/>
    <property type="project" value="UniProtKB-KW"/>
</dbReference>
<evidence type="ECO:0000256" key="2">
    <source>
        <dbReference type="ARBA" id="ARBA00005752"/>
    </source>
</evidence>
<feature type="site" description="Important for beta-aspartyl-AMP intermediate formation" evidence="10">
    <location>
        <position position="364"/>
    </location>
</feature>
<name>A0A2W7QK34_9BACT</name>
<keyword evidence="8" id="KW-0028">Amino-acid biosynthesis</keyword>
<keyword evidence="5 9" id="KW-0067">ATP-binding</keyword>
<comment type="caution">
    <text evidence="12">The sequence shown here is derived from an EMBL/GenBank/DDBJ whole genome shotgun (WGS) entry which is preliminary data.</text>
</comment>
<dbReference type="Pfam" id="PF00733">
    <property type="entry name" value="Asn_synthase"/>
    <property type="match status" value="1"/>
</dbReference>
<dbReference type="EMBL" id="QKZT01000023">
    <property type="protein sequence ID" value="PZX47666.1"/>
    <property type="molecule type" value="Genomic_DNA"/>
</dbReference>
<dbReference type="SUPFAM" id="SSF56235">
    <property type="entry name" value="N-terminal nucleophile aminohydrolases (Ntn hydrolases)"/>
    <property type="match status" value="1"/>
</dbReference>
<feature type="domain" description="Glutamine amidotransferase type-2" evidence="11">
    <location>
        <begin position="2"/>
        <end position="212"/>
    </location>
</feature>
<dbReference type="GO" id="GO:0005524">
    <property type="term" value="F:ATP binding"/>
    <property type="evidence" value="ECO:0007669"/>
    <property type="project" value="UniProtKB-KW"/>
</dbReference>
<accession>A0A2W7QK34</accession>
<evidence type="ECO:0000256" key="5">
    <source>
        <dbReference type="ARBA" id="ARBA00022840"/>
    </source>
</evidence>
<dbReference type="OrthoDB" id="9763290at2"/>
<dbReference type="PANTHER" id="PTHR43284">
    <property type="entry name" value="ASPARAGINE SYNTHETASE (GLUTAMINE-HYDROLYZING)"/>
    <property type="match status" value="1"/>
</dbReference>
<dbReference type="Proteomes" id="UP000248882">
    <property type="component" value="Unassembled WGS sequence"/>
</dbReference>
<dbReference type="InterPro" id="IPR051786">
    <property type="entry name" value="ASN_synthetase/amidase"/>
</dbReference>
<dbReference type="InterPro" id="IPR006426">
    <property type="entry name" value="Asn_synth_AEB"/>
</dbReference>
<dbReference type="GO" id="GO:0004066">
    <property type="term" value="F:asparagine synthase (glutamine-hydrolyzing) activity"/>
    <property type="evidence" value="ECO:0007669"/>
    <property type="project" value="UniProtKB-EC"/>
</dbReference>
<dbReference type="EC" id="6.3.5.4" evidence="3"/>
<dbReference type="Gene3D" id="3.40.50.620">
    <property type="entry name" value="HUPs"/>
    <property type="match status" value="1"/>
</dbReference>
<dbReference type="CDD" id="cd01991">
    <property type="entry name" value="Asn_synthase_B_C"/>
    <property type="match status" value="1"/>
</dbReference>
<evidence type="ECO:0000313" key="12">
    <source>
        <dbReference type="EMBL" id="PZX47666.1"/>
    </source>
</evidence>
<dbReference type="InterPro" id="IPR001962">
    <property type="entry name" value="Asn_synthase"/>
</dbReference>
<dbReference type="PIRSF" id="PIRSF001589">
    <property type="entry name" value="Asn_synthetase_glu-h"/>
    <property type="match status" value="1"/>
</dbReference>
<keyword evidence="13" id="KW-1185">Reference proteome</keyword>
<evidence type="ECO:0000313" key="13">
    <source>
        <dbReference type="Proteomes" id="UP000248882"/>
    </source>
</evidence>
<evidence type="ECO:0000256" key="3">
    <source>
        <dbReference type="ARBA" id="ARBA00012737"/>
    </source>
</evidence>
<comment type="similarity">
    <text evidence="2">Belongs to the asparagine synthetase family.</text>
</comment>
<keyword evidence="6 8" id="KW-0315">Glutamine amidotransferase</keyword>
<organism evidence="12 13">
    <name type="scientific">Algoriphagus chordae</name>
    <dbReference type="NCBI Taxonomy" id="237019"/>
    <lineage>
        <taxon>Bacteria</taxon>
        <taxon>Pseudomonadati</taxon>
        <taxon>Bacteroidota</taxon>
        <taxon>Cytophagia</taxon>
        <taxon>Cytophagales</taxon>
        <taxon>Cyclobacteriaceae</taxon>
        <taxon>Algoriphagus</taxon>
    </lineage>
</organism>
<evidence type="ECO:0000256" key="7">
    <source>
        <dbReference type="ARBA" id="ARBA00048741"/>
    </source>
</evidence>
<gene>
    <name evidence="12" type="ORF">LV85_03856</name>
</gene>
<reference evidence="12 13" key="1">
    <citation type="submission" date="2018-06" db="EMBL/GenBank/DDBJ databases">
        <title>Genomic Encyclopedia of Archaeal and Bacterial Type Strains, Phase II (KMG-II): from individual species to whole genera.</title>
        <authorList>
            <person name="Goeker M."/>
        </authorList>
    </citation>
    <scope>NUCLEOTIDE SEQUENCE [LARGE SCALE GENOMIC DNA]</scope>
    <source>
        <strain evidence="12 13">DSM 19830</strain>
    </source>
</reference>
<dbReference type="Gene3D" id="3.60.20.10">
    <property type="entry name" value="Glutamine Phosphoribosylpyrophosphate, subunit 1, domain 1"/>
    <property type="match status" value="1"/>
</dbReference>
<keyword evidence="4 9" id="KW-0547">Nucleotide-binding</keyword>
<feature type="active site" description="For GATase activity" evidence="8">
    <location>
        <position position="2"/>
    </location>
</feature>
<dbReference type="RefSeq" id="WP_111322503.1">
    <property type="nucleotide sequence ID" value="NZ_QKZT01000023.1"/>
</dbReference>
<evidence type="ECO:0000256" key="10">
    <source>
        <dbReference type="PIRSR" id="PIRSR001589-3"/>
    </source>
</evidence>
<dbReference type="SUPFAM" id="SSF52402">
    <property type="entry name" value="Adenine nucleotide alpha hydrolases-like"/>
    <property type="match status" value="1"/>
</dbReference>
<evidence type="ECO:0000259" key="11">
    <source>
        <dbReference type="PROSITE" id="PS51278"/>
    </source>
</evidence>
<dbReference type="CDD" id="cd00712">
    <property type="entry name" value="AsnB"/>
    <property type="match status" value="1"/>
</dbReference>
<evidence type="ECO:0000256" key="9">
    <source>
        <dbReference type="PIRSR" id="PIRSR001589-2"/>
    </source>
</evidence>
<dbReference type="AlphaFoldDB" id="A0A2W7QK34"/>
<sequence length="615" mass="70776">MCGITGFWNKNNQPAGGKVLQAMTDSLIHRGPDAGGQFLDGDLALGHRRLSILDLSEGANQPFISPCGNFTLVFNGEIFNYQEFYPELKAKGYKFETTSDTEVLLFLLIEYGMKVLPRLNGFFAFAFWEKDSRTLTLVKDRYGVKPLFTTVDERGMAFASEPKALFAYGIAKEIEEEHLAELFFYRHVSGENTIFKGVKRFLPGHYQVWKDGVVLDKTVRWYHLGEEAAALPKIKNPLAWYEETFLDSVALRMISDVPVGTMLSGGLDSTSVLYAQHQMNYQGLSSWNLKFPGFAKDESHLAQRLSTDYGVEYNGYEFLGENLVDLLDESIQVNDEPLMHFTDGLLLGLSKKAKEKVSVLLTGEGADELMAGYVRHKVAGHGLMNDMLHFIRYVPEKWITNDRLRKMKRYLDGNNPDFQILTNANEMFLADYKKLGLDHLNLLPDYRVKMLEEAKKFHPKNELRQLLYLEHHTHLCSLNDKNDRTSMGASIECREPFLDYRLVTGISTLGDENFSTRGKSKWLSMNTIGKKLPDYIQNHEKIGLAIPWNEYFLNNPELRDHLETMHESPLFEMGWLKYLDVKKVVNDFKMNPVKNYTFIRQLFFNSYWYKTIFAQ</sequence>
<comment type="catalytic activity">
    <reaction evidence="7">
        <text>L-aspartate + L-glutamine + ATP + H2O = L-asparagine + L-glutamate + AMP + diphosphate + H(+)</text>
        <dbReference type="Rhea" id="RHEA:12228"/>
        <dbReference type="ChEBI" id="CHEBI:15377"/>
        <dbReference type="ChEBI" id="CHEBI:15378"/>
        <dbReference type="ChEBI" id="CHEBI:29985"/>
        <dbReference type="ChEBI" id="CHEBI:29991"/>
        <dbReference type="ChEBI" id="CHEBI:30616"/>
        <dbReference type="ChEBI" id="CHEBI:33019"/>
        <dbReference type="ChEBI" id="CHEBI:58048"/>
        <dbReference type="ChEBI" id="CHEBI:58359"/>
        <dbReference type="ChEBI" id="CHEBI:456215"/>
        <dbReference type="EC" id="6.3.5.4"/>
    </reaction>
</comment>
<keyword evidence="8" id="KW-0061">Asparagine biosynthesis</keyword>
<proteinExistence type="inferred from homology"/>
<dbReference type="PROSITE" id="PS51278">
    <property type="entry name" value="GATASE_TYPE_2"/>
    <property type="match status" value="1"/>
</dbReference>
<evidence type="ECO:0000256" key="8">
    <source>
        <dbReference type="PIRSR" id="PIRSR001589-1"/>
    </source>
</evidence>
<comment type="pathway">
    <text evidence="1">Amino-acid biosynthesis; L-asparagine biosynthesis; L-asparagine from L-aspartate (L-Gln route): step 1/1.</text>
</comment>
<feature type="binding site" evidence="9">
    <location>
        <position position="100"/>
    </location>
    <ligand>
        <name>L-glutamine</name>
        <dbReference type="ChEBI" id="CHEBI:58359"/>
    </ligand>
</feature>
<evidence type="ECO:0000256" key="4">
    <source>
        <dbReference type="ARBA" id="ARBA00022741"/>
    </source>
</evidence>
<protein>
    <recommendedName>
        <fullName evidence="3">asparagine synthase (glutamine-hydrolyzing)</fullName>
        <ecNumber evidence="3">6.3.5.4</ecNumber>
    </recommendedName>
</protein>
<evidence type="ECO:0000256" key="1">
    <source>
        <dbReference type="ARBA" id="ARBA00005187"/>
    </source>
</evidence>
<dbReference type="NCBIfam" id="TIGR01536">
    <property type="entry name" value="asn_synth_AEB"/>
    <property type="match status" value="1"/>
</dbReference>
<dbReference type="Pfam" id="PF13522">
    <property type="entry name" value="GATase_6"/>
    <property type="match status" value="1"/>
</dbReference>
<dbReference type="PANTHER" id="PTHR43284:SF1">
    <property type="entry name" value="ASPARAGINE SYNTHETASE"/>
    <property type="match status" value="1"/>
</dbReference>
<dbReference type="InterPro" id="IPR014729">
    <property type="entry name" value="Rossmann-like_a/b/a_fold"/>
</dbReference>